<evidence type="ECO:0000313" key="7">
    <source>
        <dbReference type="Proteomes" id="UP000001555"/>
    </source>
</evidence>
<dbReference type="HOGENOM" id="CLU_1614972_0_0_1"/>
<dbReference type="VEuPathDB" id="VectorBase:ISCI000365"/>
<evidence type="ECO:0000259" key="4">
    <source>
        <dbReference type="PROSITE" id="PS50240"/>
    </source>
</evidence>
<evidence type="ECO:0000313" key="6">
    <source>
        <dbReference type="EnsemblMetazoa" id="ISCW000365-PA"/>
    </source>
</evidence>
<dbReference type="EC" id="3.4.21.22" evidence="5"/>
<keyword evidence="3" id="KW-0732">Signal</keyword>
<keyword evidence="5" id="KW-0378">Hydrolase</keyword>
<proteinExistence type="predicted"/>
<dbReference type="SUPFAM" id="SSF50494">
    <property type="entry name" value="Trypsin-like serine proteases"/>
    <property type="match status" value="1"/>
</dbReference>
<gene>
    <name evidence="5" type="ORF">IscW_ISCW000365</name>
</gene>
<keyword evidence="7" id="KW-1185">Reference proteome</keyword>
<sequence length="191" mass="20123">MANIAGPLLSAALVLMTFAKVSAVCGVRGSSTVNTGGGSDNTSTSNGSDAVVDTFDFSENTQGLHRIVGGVDAGPLEFPWQISLRRQVPLLNIDRGHMCGGSIVNEQFVVTAAHCVDEPVAIPASYVVVVGDQNINKKDSTEDRIGVTYTTPFAAKPTQEYGPPPTQRTPGARQPRLRSASLDLQKPSKSI</sequence>
<dbReference type="FunFam" id="2.40.10.10:FF:000282">
    <property type="entry name" value="Serine-type enodpeptidase, putative"/>
    <property type="match status" value="1"/>
</dbReference>
<dbReference type="InterPro" id="IPR001254">
    <property type="entry name" value="Trypsin_dom"/>
</dbReference>
<dbReference type="PANTHER" id="PTHR24252">
    <property type="entry name" value="ACROSIN-RELATED"/>
    <property type="match status" value="1"/>
</dbReference>
<dbReference type="GO" id="GO:0004252">
    <property type="term" value="F:serine-type endopeptidase activity"/>
    <property type="evidence" value="ECO:0000318"/>
    <property type="project" value="GO_Central"/>
</dbReference>
<evidence type="ECO:0000256" key="2">
    <source>
        <dbReference type="SAM" id="MobiDB-lite"/>
    </source>
</evidence>
<dbReference type="InParanoid" id="B7P5H9"/>
<reference evidence="5 7" key="1">
    <citation type="submission" date="2008-03" db="EMBL/GenBank/DDBJ databases">
        <title>Annotation of Ixodes scapularis.</title>
        <authorList>
            <consortium name="Ixodes scapularis Genome Project Consortium"/>
            <person name="Caler E."/>
            <person name="Hannick L.I."/>
            <person name="Bidwell S."/>
            <person name="Joardar V."/>
            <person name="Thiagarajan M."/>
            <person name="Amedeo P."/>
            <person name="Galinsky K.J."/>
            <person name="Schobel S."/>
            <person name="Inman J."/>
            <person name="Hostetler J."/>
            <person name="Miller J."/>
            <person name="Hammond M."/>
            <person name="Megy K."/>
            <person name="Lawson D."/>
            <person name="Kodira C."/>
            <person name="Sutton G."/>
            <person name="Meyer J."/>
            <person name="Hill C.A."/>
            <person name="Birren B."/>
            <person name="Nene V."/>
            <person name="Collins F."/>
            <person name="Alarcon-Chaidez F."/>
            <person name="Wikel S."/>
            <person name="Strausberg R."/>
        </authorList>
    </citation>
    <scope>NUCLEOTIDE SEQUENCE [LARGE SCALE GENOMIC DNA]</scope>
    <source>
        <strain evidence="7">Wikel</strain>
        <strain evidence="5">Wikel colony</strain>
    </source>
</reference>
<dbReference type="EMBL" id="DS640738">
    <property type="protein sequence ID" value="EEC01851.1"/>
    <property type="molecule type" value="Genomic_DNA"/>
</dbReference>
<protein>
    <submittedName>
        <fullName evidence="5 6">Serine-type enodpeptidase, putative</fullName>
        <ecNumber evidence="5">3.4.21.22</ecNumber>
    </submittedName>
</protein>
<dbReference type="GO" id="GO:0006508">
    <property type="term" value="P:proteolysis"/>
    <property type="evidence" value="ECO:0007669"/>
    <property type="project" value="InterPro"/>
</dbReference>
<feature type="chain" id="PRO_5010825861" evidence="3">
    <location>
        <begin position="24"/>
        <end position="191"/>
    </location>
</feature>
<accession>B7P5H9</accession>
<reference evidence="6" key="2">
    <citation type="submission" date="2020-05" db="UniProtKB">
        <authorList>
            <consortium name="EnsemblMetazoa"/>
        </authorList>
    </citation>
    <scope>IDENTIFICATION</scope>
    <source>
        <strain evidence="6">wikel</strain>
    </source>
</reference>
<dbReference type="PaxDb" id="6945-B7P5H9"/>
<dbReference type="InterPro" id="IPR043504">
    <property type="entry name" value="Peptidase_S1_PA_chymotrypsin"/>
</dbReference>
<name>B7P5H9_IXOSC</name>
<evidence type="ECO:0000313" key="5">
    <source>
        <dbReference type="EMBL" id="EEC01851.1"/>
    </source>
</evidence>
<dbReference type="PANTHER" id="PTHR24252:SF7">
    <property type="entry name" value="HYALIN"/>
    <property type="match status" value="1"/>
</dbReference>
<organism>
    <name type="scientific">Ixodes scapularis</name>
    <name type="common">Black-legged tick</name>
    <name type="synonym">Deer tick</name>
    <dbReference type="NCBI Taxonomy" id="6945"/>
    <lineage>
        <taxon>Eukaryota</taxon>
        <taxon>Metazoa</taxon>
        <taxon>Ecdysozoa</taxon>
        <taxon>Arthropoda</taxon>
        <taxon>Chelicerata</taxon>
        <taxon>Arachnida</taxon>
        <taxon>Acari</taxon>
        <taxon>Parasitiformes</taxon>
        <taxon>Ixodida</taxon>
        <taxon>Ixodoidea</taxon>
        <taxon>Ixodidae</taxon>
        <taxon>Ixodinae</taxon>
        <taxon>Ixodes</taxon>
    </lineage>
</organism>
<evidence type="ECO:0000256" key="3">
    <source>
        <dbReference type="SAM" id="SignalP"/>
    </source>
</evidence>
<dbReference type="PROSITE" id="PS00134">
    <property type="entry name" value="TRYPSIN_HIS"/>
    <property type="match status" value="1"/>
</dbReference>
<dbReference type="Proteomes" id="UP000001555">
    <property type="component" value="Unassembled WGS sequence"/>
</dbReference>
<feature type="signal peptide" evidence="3">
    <location>
        <begin position="1"/>
        <end position="23"/>
    </location>
</feature>
<dbReference type="InterPro" id="IPR018114">
    <property type="entry name" value="TRYPSIN_HIS"/>
</dbReference>
<evidence type="ECO:0000256" key="1">
    <source>
        <dbReference type="ARBA" id="ARBA00023157"/>
    </source>
</evidence>
<feature type="region of interest" description="Disordered" evidence="2">
    <location>
        <begin position="147"/>
        <end position="191"/>
    </location>
</feature>
<feature type="domain" description="Peptidase S1" evidence="4">
    <location>
        <begin position="67"/>
        <end position="148"/>
    </location>
</feature>
<dbReference type="VEuPathDB" id="VectorBase:ISCW000365"/>
<dbReference type="Pfam" id="PF00089">
    <property type="entry name" value="Trypsin"/>
    <property type="match status" value="1"/>
</dbReference>
<dbReference type="PROSITE" id="PS50240">
    <property type="entry name" value="TRYPSIN_DOM"/>
    <property type="match status" value="1"/>
</dbReference>
<dbReference type="InterPro" id="IPR009003">
    <property type="entry name" value="Peptidase_S1_PA"/>
</dbReference>
<dbReference type="EMBL" id="ABJB010701640">
    <property type="status" value="NOT_ANNOTATED_CDS"/>
    <property type="molecule type" value="Genomic_DNA"/>
</dbReference>
<dbReference type="AlphaFoldDB" id="B7P5H9"/>
<keyword evidence="1" id="KW-1015">Disulfide bond</keyword>
<dbReference type="EMBL" id="ABJB011095490">
    <property type="status" value="NOT_ANNOTATED_CDS"/>
    <property type="molecule type" value="Genomic_DNA"/>
</dbReference>
<dbReference type="EnsemblMetazoa" id="ISCW000365-RA">
    <property type="protein sequence ID" value="ISCW000365-PA"/>
    <property type="gene ID" value="ISCW000365"/>
</dbReference>
<dbReference type="Gene3D" id="2.40.10.10">
    <property type="entry name" value="Trypsin-like serine proteases"/>
    <property type="match status" value="1"/>
</dbReference>